<dbReference type="Gene3D" id="1.10.600.10">
    <property type="entry name" value="Farnesyl Diphosphate Synthase"/>
    <property type="match status" value="1"/>
</dbReference>
<comment type="cofactor">
    <cofactor evidence="1">
        <name>Mg(2+)</name>
        <dbReference type="ChEBI" id="CHEBI:18420"/>
    </cofactor>
</comment>
<dbReference type="EMBL" id="DSJL01000011">
    <property type="protein sequence ID" value="HEF66008.1"/>
    <property type="molecule type" value="Genomic_DNA"/>
</dbReference>
<dbReference type="CDD" id="cd00685">
    <property type="entry name" value="Trans_IPPS_HT"/>
    <property type="match status" value="1"/>
</dbReference>
<accession>A0A7C2BGY2</accession>
<evidence type="ECO:0000256" key="3">
    <source>
        <dbReference type="ARBA" id="ARBA00022679"/>
    </source>
</evidence>
<comment type="caution">
    <text evidence="7">The sequence shown here is derived from an EMBL/GenBank/DDBJ whole genome shotgun (WGS) entry which is preliminary data.</text>
</comment>
<keyword evidence="5" id="KW-0460">Magnesium</keyword>
<dbReference type="AlphaFoldDB" id="A0A7C2BGY2"/>
<name>A0A7C2BGY2_THERO</name>
<reference evidence="7" key="1">
    <citation type="journal article" date="2020" name="mSystems">
        <title>Genome- and Community-Level Interaction Insights into Carbon Utilization and Element Cycling Functions of Hydrothermarchaeota in Hydrothermal Sediment.</title>
        <authorList>
            <person name="Zhou Z."/>
            <person name="Liu Y."/>
            <person name="Xu W."/>
            <person name="Pan J."/>
            <person name="Luo Z.H."/>
            <person name="Li M."/>
        </authorList>
    </citation>
    <scope>NUCLEOTIDE SEQUENCE [LARGE SCALE GENOMIC DNA]</scope>
    <source>
        <strain evidence="7">SpSt-222</strain>
    </source>
</reference>
<keyword evidence="4" id="KW-0479">Metal-binding</keyword>
<dbReference type="GO" id="GO:0046872">
    <property type="term" value="F:metal ion binding"/>
    <property type="evidence" value="ECO:0007669"/>
    <property type="project" value="UniProtKB-KW"/>
</dbReference>
<dbReference type="GO" id="GO:0008299">
    <property type="term" value="P:isoprenoid biosynthetic process"/>
    <property type="evidence" value="ECO:0007669"/>
    <property type="project" value="InterPro"/>
</dbReference>
<dbReference type="PROSITE" id="PS00444">
    <property type="entry name" value="POLYPRENYL_SYNTHASE_2"/>
    <property type="match status" value="1"/>
</dbReference>
<dbReference type="GO" id="GO:0004659">
    <property type="term" value="F:prenyltransferase activity"/>
    <property type="evidence" value="ECO:0007669"/>
    <property type="project" value="InterPro"/>
</dbReference>
<dbReference type="PROSITE" id="PS00723">
    <property type="entry name" value="POLYPRENYL_SYNTHASE_1"/>
    <property type="match status" value="1"/>
</dbReference>
<keyword evidence="3 6" id="KW-0808">Transferase</keyword>
<protein>
    <submittedName>
        <fullName evidence="7">Polyprenyl synthetase family protein</fullName>
    </submittedName>
</protein>
<dbReference type="Pfam" id="PF00348">
    <property type="entry name" value="polyprenyl_synt"/>
    <property type="match status" value="1"/>
</dbReference>
<proteinExistence type="inferred from homology"/>
<evidence type="ECO:0000313" key="7">
    <source>
        <dbReference type="EMBL" id="HEF66008.1"/>
    </source>
</evidence>
<evidence type="ECO:0000256" key="6">
    <source>
        <dbReference type="RuleBase" id="RU004466"/>
    </source>
</evidence>
<gene>
    <name evidence="7" type="ORF">ENP47_10480</name>
</gene>
<dbReference type="InterPro" id="IPR033749">
    <property type="entry name" value="Polyprenyl_synt_CS"/>
</dbReference>
<dbReference type="SFLD" id="SFLDS00005">
    <property type="entry name" value="Isoprenoid_Synthase_Type_I"/>
    <property type="match status" value="1"/>
</dbReference>
<dbReference type="SFLD" id="SFLDG01017">
    <property type="entry name" value="Polyprenyl_Transferase_Like"/>
    <property type="match status" value="1"/>
</dbReference>
<dbReference type="SUPFAM" id="SSF48576">
    <property type="entry name" value="Terpenoid synthases"/>
    <property type="match status" value="1"/>
</dbReference>
<dbReference type="PANTHER" id="PTHR12001">
    <property type="entry name" value="GERANYLGERANYL PYROPHOSPHATE SYNTHASE"/>
    <property type="match status" value="1"/>
</dbReference>
<dbReference type="InterPro" id="IPR008949">
    <property type="entry name" value="Isoprenoid_synthase_dom_sf"/>
</dbReference>
<evidence type="ECO:0000256" key="1">
    <source>
        <dbReference type="ARBA" id="ARBA00001946"/>
    </source>
</evidence>
<dbReference type="PANTHER" id="PTHR12001:SF69">
    <property type="entry name" value="ALL TRANS-POLYPRENYL-DIPHOSPHATE SYNTHASE PDSS1"/>
    <property type="match status" value="1"/>
</dbReference>
<comment type="similarity">
    <text evidence="2 6">Belongs to the FPP/GGPP synthase family.</text>
</comment>
<organism evidence="7">
    <name type="scientific">Thermomicrobium roseum</name>
    <dbReference type="NCBI Taxonomy" id="500"/>
    <lineage>
        <taxon>Bacteria</taxon>
        <taxon>Pseudomonadati</taxon>
        <taxon>Thermomicrobiota</taxon>
        <taxon>Thermomicrobia</taxon>
        <taxon>Thermomicrobiales</taxon>
        <taxon>Thermomicrobiaceae</taxon>
        <taxon>Thermomicrobium</taxon>
    </lineage>
</organism>
<sequence length="336" mass="36656">MGYGARLGGFLDFSTVLQRMRPDLQRVEDRLLAETALEFPLVGDILRALIVSGGKRLRPLLLLLAAKPFRYDLERLVPAAAGIELLHTASLIHDDSIDGASRRRGQPTLNALFDSSIVIMVGDYMFARSAMLAASTMNPRVLAVFARCLGSICDGQLRELFASRRTDISLDDYQRRIYGKTASLFAGSAEIGAILAEAPEDQIEALREFGSAMGMAFQIVDDVLDFRGSEDELGKPAGQDLRQGTVTLPTMLFLADGKATREEREFVEEVIRYGPADDAALTTAVRLIRESGALEEALAVAKSYVEEAKELLAELPPTEGRAMLAALADHALARRI</sequence>
<evidence type="ECO:0000256" key="5">
    <source>
        <dbReference type="ARBA" id="ARBA00022842"/>
    </source>
</evidence>
<dbReference type="InterPro" id="IPR000092">
    <property type="entry name" value="Polyprenyl_synt"/>
</dbReference>
<evidence type="ECO:0000256" key="4">
    <source>
        <dbReference type="ARBA" id="ARBA00022723"/>
    </source>
</evidence>
<evidence type="ECO:0000256" key="2">
    <source>
        <dbReference type="ARBA" id="ARBA00006706"/>
    </source>
</evidence>